<keyword evidence="1" id="KW-0812">Transmembrane</keyword>
<keyword evidence="2" id="KW-0695">RNA-directed DNA polymerase</keyword>
<keyword evidence="1" id="KW-0472">Membrane</keyword>
<keyword evidence="2" id="KW-0808">Transferase</keyword>
<dbReference type="GO" id="GO:0003964">
    <property type="term" value="F:RNA-directed DNA polymerase activity"/>
    <property type="evidence" value="ECO:0007669"/>
    <property type="project" value="UniProtKB-KW"/>
</dbReference>
<feature type="non-terminal residue" evidence="2">
    <location>
        <position position="1"/>
    </location>
</feature>
<dbReference type="InterPro" id="IPR053134">
    <property type="entry name" value="RNA-dir_DNA_polymerase"/>
</dbReference>
<dbReference type="PANTHER" id="PTHR24559:SF444">
    <property type="entry name" value="REVERSE TRANSCRIPTASE DOMAIN-CONTAINING PROTEIN"/>
    <property type="match status" value="1"/>
</dbReference>
<protein>
    <submittedName>
        <fullName evidence="2">Putative reverse transcriptase domain-containing protein</fullName>
    </submittedName>
</protein>
<organism evidence="2">
    <name type="scientific">Tanacetum cinerariifolium</name>
    <name type="common">Dalmatian daisy</name>
    <name type="synonym">Chrysanthemum cinerariifolium</name>
    <dbReference type="NCBI Taxonomy" id="118510"/>
    <lineage>
        <taxon>Eukaryota</taxon>
        <taxon>Viridiplantae</taxon>
        <taxon>Streptophyta</taxon>
        <taxon>Embryophyta</taxon>
        <taxon>Tracheophyta</taxon>
        <taxon>Spermatophyta</taxon>
        <taxon>Magnoliopsida</taxon>
        <taxon>eudicotyledons</taxon>
        <taxon>Gunneridae</taxon>
        <taxon>Pentapetalae</taxon>
        <taxon>asterids</taxon>
        <taxon>campanulids</taxon>
        <taxon>Asterales</taxon>
        <taxon>Asteraceae</taxon>
        <taxon>Asteroideae</taxon>
        <taxon>Anthemideae</taxon>
        <taxon>Anthemidinae</taxon>
        <taxon>Tanacetum</taxon>
    </lineage>
</organism>
<dbReference type="InterPro" id="IPR043502">
    <property type="entry name" value="DNA/RNA_pol_sf"/>
</dbReference>
<dbReference type="SUPFAM" id="SSF56672">
    <property type="entry name" value="DNA/RNA polymerases"/>
    <property type="match status" value="1"/>
</dbReference>
<evidence type="ECO:0000256" key="1">
    <source>
        <dbReference type="SAM" id="Phobius"/>
    </source>
</evidence>
<accession>A0A6L2KW16</accession>
<comment type="caution">
    <text evidence="2">The sequence shown here is derived from an EMBL/GenBank/DDBJ whole genome shotgun (WGS) entry which is preliminary data.</text>
</comment>
<keyword evidence="1" id="KW-1133">Transmembrane helix</keyword>
<gene>
    <name evidence="2" type="ORF">Tci_025157</name>
</gene>
<feature type="transmembrane region" description="Helical" evidence="1">
    <location>
        <begin position="12"/>
        <end position="30"/>
    </location>
</feature>
<dbReference type="Gene3D" id="3.10.10.10">
    <property type="entry name" value="HIV Type 1 Reverse Transcriptase, subunit A, domain 1"/>
    <property type="match status" value="1"/>
</dbReference>
<keyword evidence="2" id="KW-0548">Nucleotidyltransferase</keyword>
<dbReference type="PANTHER" id="PTHR24559">
    <property type="entry name" value="TRANSPOSON TY3-I GAG-POL POLYPROTEIN"/>
    <property type="match status" value="1"/>
</dbReference>
<evidence type="ECO:0000313" key="2">
    <source>
        <dbReference type="EMBL" id="GEU53179.1"/>
    </source>
</evidence>
<sequence>EWIVRFPSIYRLWISWIPFGLVFYVFHLAFRFASFVKSKGALDLRSLIIFMGESLRFSRFVMFLLEFCCRIRKLVVKYKAKKVYHEEMVKMTLVDLKVLEDRSFRMCIDYRELSKIDLYSGCHQMRVHEDEIPKTAFRMPYGHYEFTAMPFWVDQCTNNFHGRLHEVKWGARVAFEDEFGAAKKRKVSCEAQQGQSEVKGSFSKVLGTKWKRKGGVKPRRVRDICRMIQAEISEKMLVVYVETSKEENASTEMLHGLDQRMEKRDGGGL</sequence>
<name>A0A6L2KW16_TANCI</name>
<reference evidence="2" key="1">
    <citation type="journal article" date="2019" name="Sci. Rep.">
        <title>Draft genome of Tanacetum cinerariifolium, the natural source of mosquito coil.</title>
        <authorList>
            <person name="Yamashiro T."/>
            <person name="Shiraishi A."/>
            <person name="Satake H."/>
            <person name="Nakayama K."/>
        </authorList>
    </citation>
    <scope>NUCLEOTIDE SEQUENCE</scope>
</reference>
<dbReference type="AlphaFoldDB" id="A0A6L2KW16"/>
<proteinExistence type="predicted"/>
<dbReference type="EMBL" id="BKCJ010003133">
    <property type="protein sequence ID" value="GEU53179.1"/>
    <property type="molecule type" value="Genomic_DNA"/>
</dbReference>